<evidence type="ECO:0000313" key="3">
    <source>
        <dbReference type="Proteomes" id="UP000680865"/>
    </source>
</evidence>
<dbReference type="GO" id="GO:0016747">
    <property type="term" value="F:acyltransferase activity, transferring groups other than amino-acyl groups"/>
    <property type="evidence" value="ECO:0007669"/>
    <property type="project" value="InterPro"/>
</dbReference>
<dbReference type="EMBL" id="BOQP01000019">
    <property type="protein sequence ID" value="GIM74152.1"/>
    <property type="molecule type" value="Genomic_DNA"/>
</dbReference>
<organism evidence="2 3">
    <name type="scientific">Winogradskya consettensis</name>
    <dbReference type="NCBI Taxonomy" id="113560"/>
    <lineage>
        <taxon>Bacteria</taxon>
        <taxon>Bacillati</taxon>
        <taxon>Actinomycetota</taxon>
        <taxon>Actinomycetes</taxon>
        <taxon>Micromonosporales</taxon>
        <taxon>Micromonosporaceae</taxon>
        <taxon>Winogradskya</taxon>
    </lineage>
</organism>
<protein>
    <recommendedName>
        <fullName evidence="1">N-acetyltransferase domain-containing protein</fullName>
    </recommendedName>
</protein>
<dbReference type="SUPFAM" id="SSF55729">
    <property type="entry name" value="Acyl-CoA N-acyltransferases (Nat)"/>
    <property type="match status" value="1"/>
</dbReference>
<accession>A0A919SKL4</accession>
<gene>
    <name evidence="2" type="ORF">Aco04nite_38860</name>
</gene>
<dbReference type="PROSITE" id="PS51186">
    <property type="entry name" value="GNAT"/>
    <property type="match status" value="1"/>
</dbReference>
<reference evidence="2" key="1">
    <citation type="submission" date="2021-03" db="EMBL/GenBank/DDBJ databases">
        <title>Whole genome shotgun sequence of Actinoplanes consettensis NBRC 14913.</title>
        <authorList>
            <person name="Komaki H."/>
            <person name="Tamura T."/>
        </authorList>
    </citation>
    <scope>NUCLEOTIDE SEQUENCE</scope>
    <source>
        <strain evidence="2">NBRC 14913</strain>
    </source>
</reference>
<dbReference type="Proteomes" id="UP000680865">
    <property type="component" value="Unassembled WGS sequence"/>
</dbReference>
<dbReference type="Pfam" id="PF00583">
    <property type="entry name" value="Acetyltransf_1"/>
    <property type="match status" value="1"/>
</dbReference>
<dbReference type="InterPro" id="IPR000182">
    <property type="entry name" value="GNAT_dom"/>
</dbReference>
<name>A0A919SKL4_9ACTN</name>
<keyword evidence="3" id="KW-1185">Reference proteome</keyword>
<dbReference type="Gene3D" id="3.40.630.30">
    <property type="match status" value="1"/>
</dbReference>
<dbReference type="AlphaFoldDB" id="A0A919SKL4"/>
<dbReference type="InterPro" id="IPR016181">
    <property type="entry name" value="Acyl_CoA_acyltransferase"/>
</dbReference>
<evidence type="ECO:0000313" key="2">
    <source>
        <dbReference type="EMBL" id="GIM74152.1"/>
    </source>
</evidence>
<dbReference type="CDD" id="cd04301">
    <property type="entry name" value="NAT_SF"/>
    <property type="match status" value="1"/>
</dbReference>
<feature type="domain" description="N-acetyltransferase" evidence="1">
    <location>
        <begin position="198"/>
        <end position="337"/>
    </location>
</feature>
<sequence length="337" mass="36403">MPIWAGFDFVLLCGLHLTTFMRESWVSTLAMKNNCVVSVVWLGRRMSITMRLATPDSLSEIVEALAVWQHTGGPVQLHPGDLGWHWRFGGRELAQAVRVWTRNGQILAVGMVDDGVIRMGIAPSVDEDAAFAARLLADLSDPGQGVLPDGAGAVEARFGAALRDLLRRSGWVPDEPWTPLSRELIELVEDCGLRVEVIEAHDVRDRIVDDRVAVHLAAFANSTFTVERWRAMAAAPPYRRARCLVGYDGDGDAVAAVTVWSAGDGRPGLLEPLGVHRDHRGHGYGRAITVAAAAALQEMGSSSATVCTPSSNVGAVATYVSAGFQKIPDVTDFRRTS</sequence>
<proteinExistence type="predicted"/>
<comment type="caution">
    <text evidence="2">The sequence shown here is derived from an EMBL/GenBank/DDBJ whole genome shotgun (WGS) entry which is preliminary data.</text>
</comment>
<evidence type="ECO:0000259" key="1">
    <source>
        <dbReference type="PROSITE" id="PS51186"/>
    </source>
</evidence>